<gene>
    <name evidence="5" type="ORF">DSM3645_18456</name>
</gene>
<dbReference type="EMBL" id="AANZ01000022">
    <property type="protein sequence ID" value="EAQ78346.1"/>
    <property type="molecule type" value="Genomic_DNA"/>
</dbReference>
<dbReference type="eggNOG" id="COG1595">
    <property type="taxonomic scope" value="Bacteria"/>
</dbReference>
<organism evidence="5 6">
    <name type="scientific">Blastopirellula marina DSM 3645</name>
    <dbReference type="NCBI Taxonomy" id="314230"/>
    <lineage>
        <taxon>Bacteria</taxon>
        <taxon>Pseudomonadati</taxon>
        <taxon>Planctomycetota</taxon>
        <taxon>Planctomycetia</taxon>
        <taxon>Pirellulales</taxon>
        <taxon>Pirellulaceae</taxon>
        <taxon>Blastopirellula</taxon>
    </lineage>
</organism>
<protein>
    <recommendedName>
        <fullName evidence="4">RNA polymerase sigma-70 ECF-like HTH domain-containing protein</fullName>
    </recommendedName>
</protein>
<name>A3ZYY1_9BACT</name>
<dbReference type="NCBIfam" id="TIGR02999">
    <property type="entry name" value="Sig-70_X6"/>
    <property type="match status" value="1"/>
</dbReference>
<reference evidence="5 6" key="1">
    <citation type="submission" date="2006-02" db="EMBL/GenBank/DDBJ databases">
        <authorList>
            <person name="Amann R."/>
            <person name="Ferriera S."/>
            <person name="Johnson J."/>
            <person name="Kravitz S."/>
            <person name="Halpern A."/>
            <person name="Remington K."/>
            <person name="Beeson K."/>
            <person name="Tran B."/>
            <person name="Rogers Y.-H."/>
            <person name="Friedman R."/>
            <person name="Venter J.C."/>
        </authorList>
    </citation>
    <scope>NUCLEOTIDE SEQUENCE [LARGE SCALE GENOMIC DNA]</scope>
    <source>
        <strain evidence="5 6">DSM 3645</strain>
    </source>
</reference>
<dbReference type="RefSeq" id="WP_002651588.1">
    <property type="nucleotide sequence ID" value="NZ_CH672376.1"/>
</dbReference>
<dbReference type="GO" id="GO:0016987">
    <property type="term" value="F:sigma factor activity"/>
    <property type="evidence" value="ECO:0007669"/>
    <property type="project" value="UniProtKB-KW"/>
</dbReference>
<keyword evidence="2" id="KW-0731">Sigma factor</keyword>
<dbReference type="HOGENOM" id="CLU_102127_0_0_0"/>
<dbReference type="Pfam" id="PF07638">
    <property type="entry name" value="Sigma70_ECF"/>
    <property type="match status" value="1"/>
</dbReference>
<evidence type="ECO:0000256" key="1">
    <source>
        <dbReference type="ARBA" id="ARBA00023015"/>
    </source>
</evidence>
<dbReference type="GO" id="GO:0006352">
    <property type="term" value="P:DNA-templated transcription initiation"/>
    <property type="evidence" value="ECO:0007669"/>
    <property type="project" value="InterPro"/>
</dbReference>
<sequence length="191" mass="21376">MSEFLEAVQAMESGDPQAADRILPLVYEELRKLAAMHLAHERPGHTLQPTALVHEAYLRLAGGAAPDQWKSRAHFLSAAAISIRRILIDHARRRNSAKRGGDFARTELDDFAAALPQPREDLLALDEALQRLQKIDSRAADLVQLLYFGGLTIPEAAQTLDISPRTARRIWTYARAWLRREIEGTEPPPNS</sequence>
<proteinExistence type="predicted"/>
<dbReference type="NCBIfam" id="TIGR02937">
    <property type="entry name" value="sigma70-ECF"/>
    <property type="match status" value="1"/>
</dbReference>
<dbReference type="PANTHER" id="PTHR43133">
    <property type="entry name" value="RNA POLYMERASE ECF-TYPE SIGMA FACTO"/>
    <property type="match status" value="1"/>
</dbReference>
<dbReference type="InterPro" id="IPR013324">
    <property type="entry name" value="RNA_pol_sigma_r3/r4-like"/>
</dbReference>
<feature type="domain" description="RNA polymerase sigma-70 ECF-like HTH" evidence="4">
    <location>
        <begin position="2"/>
        <end position="183"/>
    </location>
</feature>
<dbReference type="Gene3D" id="1.10.10.10">
    <property type="entry name" value="Winged helix-like DNA-binding domain superfamily/Winged helix DNA-binding domain"/>
    <property type="match status" value="1"/>
</dbReference>
<dbReference type="Proteomes" id="UP000004358">
    <property type="component" value="Unassembled WGS sequence"/>
</dbReference>
<dbReference type="OrthoDB" id="278371at2"/>
<dbReference type="AlphaFoldDB" id="A3ZYY1"/>
<keyword evidence="3" id="KW-0804">Transcription</keyword>
<keyword evidence="1" id="KW-0805">Transcription regulation</keyword>
<dbReference type="InterPro" id="IPR053812">
    <property type="entry name" value="HTH_Sigma70_ECF-like"/>
</dbReference>
<dbReference type="InterPro" id="IPR014284">
    <property type="entry name" value="RNA_pol_sigma-70_dom"/>
</dbReference>
<dbReference type="InterPro" id="IPR039425">
    <property type="entry name" value="RNA_pol_sigma-70-like"/>
</dbReference>
<evidence type="ECO:0000259" key="4">
    <source>
        <dbReference type="Pfam" id="PF07638"/>
    </source>
</evidence>
<dbReference type="PANTHER" id="PTHR43133:SF39">
    <property type="entry name" value="SIMILAR TO RNA POLYMERASE SIGMA-E FACTOR"/>
    <property type="match status" value="1"/>
</dbReference>
<evidence type="ECO:0000313" key="5">
    <source>
        <dbReference type="EMBL" id="EAQ78346.1"/>
    </source>
</evidence>
<comment type="caution">
    <text evidence="5">The sequence shown here is derived from an EMBL/GenBank/DDBJ whole genome shotgun (WGS) entry which is preliminary data.</text>
</comment>
<dbReference type="InterPro" id="IPR011517">
    <property type="entry name" value="RNA_pol_sigma70_ECF-like"/>
</dbReference>
<dbReference type="SUPFAM" id="SSF88659">
    <property type="entry name" value="Sigma3 and sigma4 domains of RNA polymerase sigma factors"/>
    <property type="match status" value="1"/>
</dbReference>
<dbReference type="STRING" id="314230.DSM3645_18456"/>
<evidence type="ECO:0000256" key="2">
    <source>
        <dbReference type="ARBA" id="ARBA00023082"/>
    </source>
</evidence>
<dbReference type="InterPro" id="IPR036388">
    <property type="entry name" value="WH-like_DNA-bd_sf"/>
</dbReference>
<evidence type="ECO:0000313" key="6">
    <source>
        <dbReference type="Proteomes" id="UP000004358"/>
    </source>
</evidence>
<evidence type="ECO:0000256" key="3">
    <source>
        <dbReference type="ARBA" id="ARBA00023163"/>
    </source>
</evidence>
<accession>A3ZYY1</accession>